<reference evidence="1" key="1">
    <citation type="submission" date="2019-10" db="EMBL/GenBank/DDBJ databases">
        <title>Conservation and host-specific expression of non-tandemly repeated heterogenous ribosome RNA gene in arbuscular mycorrhizal fungi.</title>
        <authorList>
            <person name="Maeda T."/>
            <person name="Kobayashi Y."/>
            <person name="Nakagawa T."/>
            <person name="Ezawa T."/>
            <person name="Yamaguchi K."/>
            <person name="Bino T."/>
            <person name="Nishimoto Y."/>
            <person name="Shigenobu S."/>
            <person name="Kawaguchi M."/>
        </authorList>
    </citation>
    <scope>NUCLEOTIDE SEQUENCE</scope>
    <source>
        <strain evidence="1">HR1</strain>
    </source>
</reference>
<organism evidence="1 2">
    <name type="scientific">Rhizophagus clarus</name>
    <dbReference type="NCBI Taxonomy" id="94130"/>
    <lineage>
        <taxon>Eukaryota</taxon>
        <taxon>Fungi</taxon>
        <taxon>Fungi incertae sedis</taxon>
        <taxon>Mucoromycota</taxon>
        <taxon>Glomeromycotina</taxon>
        <taxon>Glomeromycetes</taxon>
        <taxon>Glomerales</taxon>
        <taxon>Glomeraceae</taxon>
        <taxon>Rhizophagus</taxon>
    </lineage>
</organism>
<dbReference type="Proteomes" id="UP000615446">
    <property type="component" value="Unassembled WGS sequence"/>
</dbReference>
<accession>A0A8H3QKN8</accession>
<evidence type="ECO:0000313" key="2">
    <source>
        <dbReference type="Proteomes" id="UP000615446"/>
    </source>
</evidence>
<evidence type="ECO:0000313" key="1">
    <source>
        <dbReference type="EMBL" id="GES83268.1"/>
    </source>
</evidence>
<dbReference type="OrthoDB" id="10655139at2759"/>
<gene>
    <name evidence="1" type="ORF">RCL2_001042700</name>
</gene>
<proteinExistence type="predicted"/>
<sequence>MTGKKIAYSSSVVLKGVNNKCFKVLSSEANFLQFSEEDYEDEFKFEIINQNGGYVAIKSKILDFLLNDLRIAFVTKNKYLCAKRFTTSGKYINFSKAEDNVIDDTARMTVGKPVVKSIVRNIIYNLDKAAKNDVPSTTPILTLGLRTGVVLPA</sequence>
<dbReference type="Gene3D" id="2.80.10.50">
    <property type="match status" value="1"/>
</dbReference>
<dbReference type="EMBL" id="BLAL01000068">
    <property type="protein sequence ID" value="GES83268.1"/>
    <property type="molecule type" value="Genomic_DNA"/>
</dbReference>
<comment type="caution">
    <text evidence="1">The sequence shown here is derived from an EMBL/GenBank/DDBJ whole genome shotgun (WGS) entry which is preliminary data.</text>
</comment>
<name>A0A8H3QKN8_9GLOM</name>
<dbReference type="AlphaFoldDB" id="A0A8H3QKN8"/>
<protein>
    <submittedName>
        <fullName evidence="1">Uncharacterized protein</fullName>
    </submittedName>
</protein>